<dbReference type="EMBL" id="BOPF01000043">
    <property type="protein sequence ID" value="GIJ51045.1"/>
    <property type="molecule type" value="Genomic_DNA"/>
</dbReference>
<reference evidence="3" key="1">
    <citation type="submission" date="2021-01" db="EMBL/GenBank/DDBJ databases">
        <title>Whole genome shotgun sequence of Virgisporangium aliadipatigenens NBRC 105644.</title>
        <authorList>
            <person name="Komaki H."/>
            <person name="Tamura T."/>
        </authorList>
    </citation>
    <scope>NUCLEOTIDE SEQUENCE</scope>
    <source>
        <strain evidence="3">NBRC 105644</strain>
    </source>
</reference>
<dbReference type="InterPro" id="IPR029057">
    <property type="entry name" value="PRTase-like"/>
</dbReference>
<evidence type="ECO:0000313" key="4">
    <source>
        <dbReference type="Proteomes" id="UP000619260"/>
    </source>
</evidence>
<evidence type="ECO:0000259" key="2">
    <source>
        <dbReference type="Pfam" id="PF00156"/>
    </source>
</evidence>
<feature type="domain" description="Phosphoribosyltransferase" evidence="2">
    <location>
        <begin position="178"/>
        <end position="220"/>
    </location>
</feature>
<dbReference type="Proteomes" id="UP000619260">
    <property type="component" value="Unassembled WGS sequence"/>
</dbReference>
<name>A0A8J3YWB1_9ACTN</name>
<dbReference type="Pfam" id="PF00156">
    <property type="entry name" value="Pribosyltran"/>
    <property type="match status" value="1"/>
</dbReference>
<dbReference type="InterPro" id="IPR000836">
    <property type="entry name" value="PRTase_dom"/>
</dbReference>
<evidence type="ECO:0000256" key="1">
    <source>
        <dbReference type="ARBA" id="ARBA00008007"/>
    </source>
</evidence>
<comment type="caution">
    <text evidence="3">The sequence shown here is derived from an EMBL/GenBank/DDBJ whole genome shotgun (WGS) entry which is preliminary data.</text>
</comment>
<dbReference type="Gene3D" id="3.40.50.2020">
    <property type="match status" value="1"/>
</dbReference>
<dbReference type="SUPFAM" id="SSF53271">
    <property type="entry name" value="PRTase-like"/>
    <property type="match status" value="1"/>
</dbReference>
<dbReference type="PANTHER" id="PTHR47505:SF1">
    <property type="entry name" value="DNA UTILIZATION PROTEIN YHGH"/>
    <property type="match status" value="1"/>
</dbReference>
<protein>
    <recommendedName>
        <fullName evidence="2">Phosphoribosyltransferase domain-containing protein</fullName>
    </recommendedName>
</protein>
<accession>A0A8J3YWB1</accession>
<keyword evidence="4" id="KW-1185">Reference proteome</keyword>
<dbReference type="InterPro" id="IPR051910">
    <property type="entry name" value="ComF/GntX_DNA_util-trans"/>
</dbReference>
<dbReference type="PANTHER" id="PTHR47505">
    <property type="entry name" value="DNA UTILIZATION PROTEIN YHGH"/>
    <property type="match status" value="1"/>
</dbReference>
<proteinExistence type="inferred from homology"/>
<comment type="similarity">
    <text evidence="1">Belongs to the ComF/GntX family.</text>
</comment>
<evidence type="ECO:0000313" key="3">
    <source>
        <dbReference type="EMBL" id="GIJ51045.1"/>
    </source>
</evidence>
<gene>
    <name evidence="3" type="ORF">Val02_79310</name>
</gene>
<organism evidence="3 4">
    <name type="scientific">Virgisporangium aliadipatigenens</name>
    <dbReference type="NCBI Taxonomy" id="741659"/>
    <lineage>
        <taxon>Bacteria</taxon>
        <taxon>Bacillati</taxon>
        <taxon>Actinomycetota</taxon>
        <taxon>Actinomycetes</taxon>
        <taxon>Micromonosporales</taxon>
        <taxon>Micromonosporaceae</taxon>
        <taxon>Virgisporangium</taxon>
    </lineage>
</organism>
<dbReference type="CDD" id="cd06223">
    <property type="entry name" value="PRTases_typeI"/>
    <property type="match status" value="1"/>
</dbReference>
<sequence>MGALLAALADLVLPVSCAGCERPAEAWCDPCAAAVAAWAPARAVPRPCPPGLPPVVASGPYAGPLRGALLAFKERGRHGLAGMLGSRLATAVGPGPVLLVPVPATSAAARQRYGDHMALLARHAARALRARGVEAAVGQPLRALPRADSTHLSVEERHRTAGAAFAVRPGRLPAVRDALSAGAAVVLVDDIVTTGATLSAVADLLRGNGISVRHAAVVAAATLRRDP</sequence>
<dbReference type="AlphaFoldDB" id="A0A8J3YWB1"/>
<dbReference type="RefSeq" id="WP_203904453.1">
    <property type="nucleotide sequence ID" value="NZ_BOPF01000043.1"/>
</dbReference>